<protein>
    <recommendedName>
        <fullName evidence="1">UBC core domain-containing protein</fullName>
    </recommendedName>
</protein>
<dbReference type="SUPFAM" id="SSF54495">
    <property type="entry name" value="UBC-like"/>
    <property type="match status" value="1"/>
</dbReference>
<evidence type="ECO:0000313" key="3">
    <source>
        <dbReference type="Proteomes" id="UP000807115"/>
    </source>
</evidence>
<evidence type="ECO:0000259" key="1">
    <source>
        <dbReference type="PROSITE" id="PS50127"/>
    </source>
</evidence>
<feature type="domain" description="UBC core" evidence="1">
    <location>
        <begin position="1"/>
        <end position="83"/>
    </location>
</feature>
<dbReference type="InterPro" id="IPR000608">
    <property type="entry name" value="UBC"/>
</dbReference>
<evidence type="ECO:0000313" key="2">
    <source>
        <dbReference type="EMBL" id="KAG0537912.1"/>
    </source>
</evidence>
<sequence length="83" mass="9283">MWACRWQGSICCGVYYPNIDLEGNVCLNILREDWKPVLNINTIVLLDHITTSQVLDLLLVHSEQPEPCPAVEASTSNSPFLPS</sequence>
<reference evidence="2" key="1">
    <citation type="journal article" date="2019" name="BMC Genomics">
        <title>A new reference genome for Sorghum bicolor reveals high levels of sequence similarity between sweet and grain genotypes: implications for the genetics of sugar metabolism.</title>
        <authorList>
            <person name="Cooper E.A."/>
            <person name="Brenton Z.W."/>
            <person name="Flinn B.S."/>
            <person name="Jenkins J."/>
            <person name="Shu S."/>
            <person name="Flowers D."/>
            <person name="Luo F."/>
            <person name="Wang Y."/>
            <person name="Xia P."/>
            <person name="Barry K."/>
            <person name="Daum C."/>
            <person name="Lipzen A."/>
            <person name="Yoshinaga Y."/>
            <person name="Schmutz J."/>
            <person name="Saski C."/>
            <person name="Vermerris W."/>
            <person name="Kresovich S."/>
        </authorList>
    </citation>
    <scope>NUCLEOTIDE SEQUENCE</scope>
</reference>
<dbReference type="PROSITE" id="PS50127">
    <property type="entry name" value="UBC_2"/>
    <property type="match status" value="1"/>
</dbReference>
<comment type="caution">
    <text evidence="2">The sequence shown here is derived from an EMBL/GenBank/DDBJ whole genome shotgun (WGS) entry which is preliminary data.</text>
</comment>
<name>A0A921UMQ1_SORBI</name>
<dbReference type="Proteomes" id="UP000807115">
    <property type="component" value="Chromosome 3"/>
</dbReference>
<dbReference type="AlphaFoldDB" id="A0A921UMQ1"/>
<dbReference type="Pfam" id="PF00179">
    <property type="entry name" value="UQ_con"/>
    <property type="match status" value="1"/>
</dbReference>
<dbReference type="Gene3D" id="3.10.110.10">
    <property type="entry name" value="Ubiquitin Conjugating Enzyme"/>
    <property type="match status" value="1"/>
</dbReference>
<proteinExistence type="predicted"/>
<dbReference type="InterPro" id="IPR016135">
    <property type="entry name" value="UBQ-conjugating_enzyme/RWD"/>
</dbReference>
<dbReference type="EMBL" id="CM027682">
    <property type="protein sequence ID" value="KAG0537912.1"/>
    <property type="molecule type" value="Genomic_DNA"/>
</dbReference>
<accession>A0A921UMQ1</accession>
<gene>
    <name evidence="2" type="ORF">BDA96_03G189300</name>
</gene>
<reference evidence="2" key="2">
    <citation type="submission" date="2020-10" db="EMBL/GenBank/DDBJ databases">
        <authorList>
            <person name="Cooper E.A."/>
            <person name="Brenton Z.W."/>
            <person name="Flinn B.S."/>
            <person name="Jenkins J."/>
            <person name="Shu S."/>
            <person name="Flowers D."/>
            <person name="Luo F."/>
            <person name="Wang Y."/>
            <person name="Xia P."/>
            <person name="Barry K."/>
            <person name="Daum C."/>
            <person name="Lipzen A."/>
            <person name="Yoshinaga Y."/>
            <person name="Schmutz J."/>
            <person name="Saski C."/>
            <person name="Vermerris W."/>
            <person name="Kresovich S."/>
        </authorList>
    </citation>
    <scope>NUCLEOTIDE SEQUENCE</scope>
</reference>
<organism evidence="2 3">
    <name type="scientific">Sorghum bicolor</name>
    <name type="common">Sorghum</name>
    <name type="synonym">Sorghum vulgare</name>
    <dbReference type="NCBI Taxonomy" id="4558"/>
    <lineage>
        <taxon>Eukaryota</taxon>
        <taxon>Viridiplantae</taxon>
        <taxon>Streptophyta</taxon>
        <taxon>Embryophyta</taxon>
        <taxon>Tracheophyta</taxon>
        <taxon>Spermatophyta</taxon>
        <taxon>Magnoliopsida</taxon>
        <taxon>Liliopsida</taxon>
        <taxon>Poales</taxon>
        <taxon>Poaceae</taxon>
        <taxon>PACMAD clade</taxon>
        <taxon>Panicoideae</taxon>
        <taxon>Andropogonodae</taxon>
        <taxon>Andropogoneae</taxon>
        <taxon>Sorghinae</taxon>
        <taxon>Sorghum</taxon>
    </lineage>
</organism>